<accession>A0AAE0L648</accession>
<dbReference type="Proteomes" id="UP001190700">
    <property type="component" value="Unassembled WGS sequence"/>
</dbReference>
<evidence type="ECO:0000313" key="1">
    <source>
        <dbReference type="EMBL" id="KAK3273110.1"/>
    </source>
</evidence>
<keyword evidence="2" id="KW-1185">Reference proteome</keyword>
<comment type="caution">
    <text evidence="1">The sequence shown here is derived from an EMBL/GenBank/DDBJ whole genome shotgun (WGS) entry which is preliminary data.</text>
</comment>
<name>A0AAE0L648_9CHLO</name>
<proteinExistence type="predicted"/>
<dbReference type="AlphaFoldDB" id="A0AAE0L648"/>
<dbReference type="EMBL" id="LGRX02008640">
    <property type="protein sequence ID" value="KAK3273110.1"/>
    <property type="molecule type" value="Genomic_DNA"/>
</dbReference>
<organism evidence="1 2">
    <name type="scientific">Cymbomonas tetramitiformis</name>
    <dbReference type="NCBI Taxonomy" id="36881"/>
    <lineage>
        <taxon>Eukaryota</taxon>
        <taxon>Viridiplantae</taxon>
        <taxon>Chlorophyta</taxon>
        <taxon>Pyramimonadophyceae</taxon>
        <taxon>Pyramimonadales</taxon>
        <taxon>Pyramimonadaceae</taxon>
        <taxon>Cymbomonas</taxon>
    </lineage>
</organism>
<sequence>MCYPKDRSDAAMAVTTEEGEIVMDKHGILEAFRSSWVKLGKKPNGGTLDQTVSLDEFVNGVPVYDAIRERVQARTGEVLQEVEESELGEVINTTPSKACNPLDLVEINTLKLILGIDKLGDAGNLDM</sequence>
<evidence type="ECO:0000313" key="2">
    <source>
        <dbReference type="Proteomes" id="UP001190700"/>
    </source>
</evidence>
<gene>
    <name evidence="1" type="ORF">CYMTET_18633</name>
</gene>
<protein>
    <submittedName>
        <fullName evidence="1">Uncharacterized protein</fullName>
    </submittedName>
</protein>
<reference evidence="1 2" key="1">
    <citation type="journal article" date="2015" name="Genome Biol. Evol.">
        <title>Comparative Genomics of a Bacterivorous Green Alga Reveals Evolutionary Causalities and Consequences of Phago-Mixotrophic Mode of Nutrition.</title>
        <authorList>
            <person name="Burns J.A."/>
            <person name="Paasch A."/>
            <person name="Narechania A."/>
            <person name="Kim E."/>
        </authorList>
    </citation>
    <scope>NUCLEOTIDE SEQUENCE [LARGE SCALE GENOMIC DNA]</scope>
    <source>
        <strain evidence="1 2">PLY_AMNH</strain>
    </source>
</reference>